<evidence type="ECO:0000313" key="1">
    <source>
        <dbReference type="EMBL" id="KAJ3571705.1"/>
    </source>
</evidence>
<organism evidence="1 2">
    <name type="scientific">Leucocoprinus birnbaumii</name>
    <dbReference type="NCBI Taxonomy" id="56174"/>
    <lineage>
        <taxon>Eukaryota</taxon>
        <taxon>Fungi</taxon>
        <taxon>Dikarya</taxon>
        <taxon>Basidiomycota</taxon>
        <taxon>Agaricomycotina</taxon>
        <taxon>Agaricomycetes</taxon>
        <taxon>Agaricomycetidae</taxon>
        <taxon>Agaricales</taxon>
        <taxon>Agaricineae</taxon>
        <taxon>Agaricaceae</taxon>
        <taxon>Leucocoprinus</taxon>
    </lineage>
</organism>
<sequence length="218" mass="24593">MLEIATALTGQSAALWERFNDLSQIVFFGVLQPRGPSNLATLRLSDQLSLFLTFSYLVLQRSELKKMASAEQVDFNDPHAPHANAVEAFNEVLAKIKSEIVKSRHDWDKHEPKMWSRAQGLSDHELTNFTVENDLVLVRSGGTSYGNIILGKIRIPAVNDAEGEGFIHVRIHDPPNRGTEDVMFHSLWTDEGSRDAEGRPTTWRAIHNLDTPLEFFNE</sequence>
<dbReference type="Proteomes" id="UP001213000">
    <property type="component" value="Unassembled WGS sequence"/>
</dbReference>
<dbReference type="EMBL" id="JANIEX010000174">
    <property type="protein sequence ID" value="KAJ3571705.1"/>
    <property type="molecule type" value="Genomic_DNA"/>
</dbReference>
<accession>A0AAD5YXW0</accession>
<evidence type="ECO:0000313" key="2">
    <source>
        <dbReference type="Proteomes" id="UP001213000"/>
    </source>
</evidence>
<dbReference type="AlphaFoldDB" id="A0AAD5YXW0"/>
<reference evidence="1" key="1">
    <citation type="submission" date="2022-07" db="EMBL/GenBank/DDBJ databases">
        <title>Genome Sequence of Leucocoprinus birnbaumii.</title>
        <authorList>
            <person name="Buettner E."/>
        </authorList>
    </citation>
    <scope>NUCLEOTIDE SEQUENCE</scope>
    <source>
        <strain evidence="1">VT141</strain>
    </source>
</reference>
<comment type="caution">
    <text evidence="1">The sequence shown here is derived from an EMBL/GenBank/DDBJ whole genome shotgun (WGS) entry which is preliminary data.</text>
</comment>
<gene>
    <name evidence="1" type="ORF">NP233_g3589</name>
</gene>
<keyword evidence="2" id="KW-1185">Reference proteome</keyword>
<protein>
    <submittedName>
        <fullName evidence="1">Uncharacterized protein</fullName>
    </submittedName>
</protein>
<name>A0AAD5YXW0_9AGAR</name>
<proteinExistence type="predicted"/>